<accession>A0A8E2AUC4</accession>
<reference evidence="1 2" key="1">
    <citation type="submission" date="2016-07" db="EMBL/GenBank/DDBJ databases">
        <title>Draft genome of the white-rot fungus Obba rivulosa 3A-2.</title>
        <authorList>
            <consortium name="DOE Joint Genome Institute"/>
            <person name="Miettinen O."/>
            <person name="Riley R."/>
            <person name="Acob R."/>
            <person name="Barry K."/>
            <person name="Cullen D."/>
            <person name="De Vries R."/>
            <person name="Hainaut M."/>
            <person name="Hatakka A."/>
            <person name="Henrissat B."/>
            <person name="Hilden K."/>
            <person name="Kuo R."/>
            <person name="Labutti K."/>
            <person name="Lipzen A."/>
            <person name="Makela M.R."/>
            <person name="Sandor L."/>
            <person name="Spatafora J.W."/>
            <person name="Grigoriev I.V."/>
            <person name="Hibbett D.S."/>
        </authorList>
    </citation>
    <scope>NUCLEOTIDE SEQUENCE [LARGE SCALE GENOMIC DNA]</scope>
    <source>
        <strain evidence="1 2">3A-2</strain>
    </source>
</reference>
<gene>
    <name evidence="1" type="ORF">OBBRIDRAFT_803523</name>
</gene>
<name>A0A8E2AUC4_9APHY</name>
<evidence type="ECO:0008006" key="3">
    <source>
        <dbReference type="Google" id="ProtNLM"/>
    </source>
</evidence>
<sequence>MFRRGFLISSKLSSAPTRIHTQPFVEPPEPEVTTPNLPPELTDRIIDHLEGDKRALANCGLVCRSWLPRSRFYSFRRIVLRTTNSKTFIQLLNDDPELGLYTTHLVIGTSRTDDTDWHVDVLPKVISYMPNVTTLELAGRAAYEAEHFKDFKSVTSLKLRACEFAALKDATSLLCAFPRLEALVIESTLIVRGEQDPSLTEMYRPPLKDIIVVSSALNPEPFVNWLISGGVHEGFQSLTLLPIQKPALFPVGKFLSAAGPSLKHFEIALLEDGPDSFNDIFGKHFSLSHCTALRSLAFASPFEYAMAFQTGHASFSWIASMISQVSSRDLEEISFTVYAPDTAKFSSPEFGQVVRLLQSDQFKDVQRVRFLARCLEGSDGSNMEKRVRDVFPHLDKQGKLQIDTEVIHV</sequence>
<organism evidence="1 2">
    <name type="scientific">Obba rivulosa</name>
    <dbReference type="NCBI Taxonomy" id="1052685"/>
    <lineage>
        <taxon>Eukaryota</taxon>
        <taxon>Fungi</taxon>
        <taxon>Dikarya</taxon>
        <taxon>Basidiomycota</taxon>
        <taxon>Agaricomycotina</taxon>
        <taxon>Agaricomycetes</taxon>
        <taxon>Polyporales</taxon>
        <taxon>Gelatoporiaceae</taxon>
        <taxon>Obba</taxon>
    </lineage>
</organism>
<dbReference type="AlphaFoldDB" id="A0A8E2AUC4"/>
<dbReference type="Proteomes" id="UP000250043">
    <property type="component" value="Unassembled WGS sequence"/>
</dbReference>
<dbReference type="InterPro" id="IPR036047">
    <property type="entry name" value="F-box-like_dom_sf"/>
</dbReference>
<dbReference type="OrthoDB" id="2921803at2759"/>
<evidence type="ECO:0000313" key="1">
    <source>
        <dbReference type="EMBL" id="OCH91126.1"/>
    </source>
</evidence>
<proteinExistence type="predicted"/>
<protein>
    <recommendedName>
        <fullName evidence="3">F-box domain-containing protein</fullName>
    </recommendedName>
</protein>
<evidence type="ECO:0000313" key="2">
    <source>
        <dbReference type="Proteomes" id="UP000250043"/>
    </source>
</evidence>
<keyword evidence="2" id="KW-1185">Reference proteome</keyword>
<dbReference type="SUPFAM" id="SSF81383">
    <property type="entry name" value="F-box domain"/>
    <property type="match status" value="1"/>
</dbReference>
<dbReference type="EMBL" id="KV722391">
    <property type="protein sequence ID" value="OCH91126.1"/>
    <property type="molecule type" value="Genomic_DNA"/>
</dbReference>